<dbReference type="Pfam" id="PF12204">
    <property type="entry name" value="DUF3598_N"/>
    <property type="match status" value="1"/>
</dbReference>
<gene>
    <name evidence="3" type="ORF">PI95_032635</name>
</gene>
<dbReference type="InterPro" id="IPR022017">
    <property type="entry name" value="BFA1-like_DUF3598"/>
</dbReference>
<dbReference type="Proteomes" id="UP000031549">
    <property type="component" value="Unassembled WGS sequence"/>
</dbReference>
<keyword evidence="4" id="KW-1185">Reference proteome</keyword>
<dbReference type="Gene3D" id="2.40.128.20">
    <property type="match status" value="2"/>
</dbReference>
<feature type="domain" description="DUF3598" evidence="1">
    <location>
        <begin position="12"/>
        <end position="143"/>
    </location>
</feature>
<feature type="domain" description="Biogenesis factor required for ATP synthase 1-like C-terminal" evidence="2">
    <location>
        <begin position="185"/>
        <end position="238"/>
    </location>
</feature>
<evidence type="ECO:0000259" key="2">
    <source>
        <dbReference type="Pfam" id="PF21053"/>
    </source>
</evidence>
<accession>A0A846HLN4</accession>
<reference evidence="3 4" key="1">
    <citation type="journal article" date="2015" name="Genome Announc.">
        <title>Draft Genome Sequence of Cyanobacterium Hassallia byssoidea Strain VB512170, Isolated from Monuments in India.</title>
        <authorList>
            <person name="Singh D."/>
            <person name="Chandrababunaidu M.M."/>
            <person name="Panda A."/>
            <person name="Sen D."/>
            <person name="Bhattacharyya S."/>
            <person name="Adhikary S.P."/>
            <person name="Tripathy S."/>
        </authorList>
    </citation>
    <scope>NUCLEOTIDE SEQUENCE [LARGE SCALE GENOMIC DNA]</scope>
    <source>
        <strain evidence="3 4">VB512170</strain>
    </source>
</reference>
<protein>
    <submittedName>
        <fullName evidence="3">DUF3598 family protein</fullName>
    </submittedName>
</protein>
<dbReference type="InterPro" id="IPR048378">
    <property type="entry name" value="BFA1-like_C"/>
</dbReference>
<evidence type="ECO:0000313" key="3">
    <source>
        <dbReference type="EMBL" id="NEU77120.1"/>
    </source>
</evidence>
<organism evidence="3 4">
    <name type="scientific">Hassallia byssoidea VB512170</name>
    <dbReference type="NCBI Taxonomy" id="1304833"/>
    <lineage>
        <taxon>Bacteria</taxon>
        <taxon>Bacillati</taxon>
        <taxon>Cyanobacteriota</taxon>
        <taxon>Cyanophyceae</taxon>
        <taxon>Nostocales</taxon>
        <taxon>Tolypothrichaceae</taxon>
        <taxon>Hassallia</taxon>
    </lineage>
</organism>
<proteinExistence type="predicted"/>
<evidence type="ECO:0000259" key="1">
    <source>
        <dbReference type="Pfam" id="PF12204"/>
    </source>
</evidence>
<name>A0A846HLN4_9CYAN</name>
<comment type="caution">
    <text evidence="3">The sequence shown here is derived from an EMBL/GenBank/DDBJ whole genome shotgun (WGS) entry which is preliminary data.</text>
</comment>
<dbReference type="InterPro" id="IPR012674">
    <property type="entry name" value="Calycin"/>
</dbReference>
<dbReference type="RefSeq" id="WP_039752571.1">
    <property type="nucleotide sequence ID" value="NZ_JTCM02000155.1"/>
</dbReference>
<evidence type="ECO:0000313" key="4">
    <source>
        <dbReference type="Proteomes" id="UP000031549"/>
    </source>
</evidence>
<dbReference type="Pfam" id="PF21053">
    <property type="entry name" value="BFA1_C"/>
    <property type="match status" value="1"/>
</dbReference>
<dbReference type="EMBL" id="JTCM02000155">
    <property type="protein sequence ID" value="NEU77120.1"/>
    <property type="molecule type" value="Genomic_DNA"/>
</dbReference>
<sequence length="252" mass="28767">MDNINTDTIPQLQNWNNFCHYHANSDWHGIWTRYTPNGQEIESFQCVRSFHVSEDGSEINHQNHYTYADGKKETKTFEPYKKPIINCLFLDNSFSWGSIKVESGSNFGFETGFRYKDRRVSVAINYGDRGSLERITVISEHSSTFASAISHTTKELSGSWEGTAKTITPDWIVSSPVATSFNQLENFSEDYQVLDLLNGISIACPHKIETEKEFVATIDWLVNPDLLQRGIRKYDASGFRSFTLETFNITAC</sequence>
<dbReference type="SUPFAM" id="SSF50814">
    <property type="entry name" value="Lipocalins"/>
    <property type="match status" value="2"/>
</dbReference>
<dbReference type="AlphaFoldDB" id="A0A846HLN4"/>